<keyword evidence="4" id="KW-0808">Transferase</keyword>
<dbReference type="CDD" id="cd00082">
    <property type="entry name" value="HisKA"/>
    <property type="match status" value="1"/>
</dbReference>
<dbReference type="InterPro" id="IPR036890">
    <property type="entry name" value="HATPase_C_sf"/>
</dbReference>
<dbReference type="Gene3D" id="3.30.565.10">
    <property type="entry name" value="Histidine kinase-like ATPase, C-terminal domain"/>
    <property type="match status" value="1"/>
</dbReference>
<dbReference type="Proteomes" id="UP001165342">
    <property type="component" value="Unassembled WGS sequence"/>
</dbReference>
<dbReference type="InterPro" id="IPR003661">
    <property type="entry name" value="HisK_dim/P_dom"/>
</dbReference>
<dbReference type="PRINTS" id="PR00344">
    <property type="entry name" value="BCTRLSENSOR"/>
</dbReference>
<evidence type="ECO:0000313" key="8">
    <source>
        <dbReference type="EMBL" id="MCL6729268.1"/>
    </source>
</evidence>
<evidence type="ECO:0000256" key="1">
    <source>
        <dbReference type="ARBA" id="ARBA00000085"/>
    </source>
</evidence>
<proteinExistence type="predicted"/>
<keyword evidence="8" id="KW-0067">ATP-binding</keyword>
<dbReference type="PANTHER" id="PTHR45453:SF1">
    <property type="entry name" value="PHOSPHATE REGULON SENSOR PROTEIN PHOR"/>
    <property type="match status" value="1"/>
</dbReference>
<name>A0ABT0S0T5_9SPHN</name>
<evidence type="ECO:0000313" key="9">
    <source>
        <dbReference type="Proteomes" id="UP001165342"/>
    </source>
</evidence>
<evidence type="ECO:0000256" key="3">
    <source>
        <dbReference type="ARBA" id="ARBA00022553"/>
    </source>
</evidence>
<dbReference type="InterPro" id="IPR003594">
    <property type="entry name" value="HATPase_dom"/>
</dbReference>
<dbReference type="SUPFAM" id="SSF47384">
    <property type="entry name" value="Homodimeric domain of signal transducing histidine kinase"/>
    <property type="match status" value="1"/>
</dbReference>
<comment type="catalytic activity">
    <reaction evidence="1">
        <text>ATP + protein L-histidine = ADP + protein N-phospho-L-histidine.</text>
        <dbReference type="EC" id="2.7.13.3"/>
    </reaction>
</comment>
<dbReference type="Gene3D" id="1.10.287.130">
    <property type="match status" value="1"/>
</dbReference>
<dbReference type="EMBL" id="JAMGBE010000001">
    <property type="protein sequence ID" value="MCL6729268.1"/>
    <property type="molecule type" value="Genomic_DNA"/>
</dbReference>
<accession>A0ABT0S0T5</accession>
<organism evidence="8 9">
    <name type="scientific">Sphingomonas hankyongi</name>
    <dbReference type="NCBI Taxonomy" id="2908209"/>
    <lineage>
        <taxon>Bacteria</taxon>
        <taxon>Pseudomonadati</taxon>
        <taxon>Pseudomonadota</taxon>
        <taxon>Alphaproteobacteria</taxon>
        <taxon>Sphingomonadales</taxon>
        <taxon>Sphingomonadaceae</taxon>
        <taxon>Sphingomonas</taxon>
    </lineage>
</organism>
<dbReference type="InterPro" id="IPR050351">
    <property type="entry name" value="BphY/WalK/GraS-like"/>
</dbReference>
<keyword evidence="8" id="KW-0547">Nucleotide-binding</keyword>
<sequence length="334" mass="36184">MAELSASERAIVDALDEPALIVSGGIVRVGNGPARELFGGGIEGRDVRLAIRQPQALERILANEAAEVDVTGIVELGRSWRLVIRPLHHGASLLRLFDRSESVSAEKMRVDFVANASHELRTPLSTVIGYAETLADEGDLPAELRSNFGRTIRDEGRRMLRIIEDLMSLSRIEADRFVAPAETVEVDEIVNTALANAGPGRGGQCELDVSVAGDLPAIRGDRAQLIQVLDNLISNAVRYGCDSPQSRVELNASRSGSWIILAITDHGPGIPREHLPRVTERFYRVDAARSRESGGTGLGLAIVKHIIERHRGTLEIKSIVGTGTSVKVRLPIAR</sequence>
<dbReference type="SMART" id="SM00387">
    <property type="entry name" value="HATPase_c"/>
    <property type="match status" value="1"/>
</dbReference>
<reference evidence="8" key="1">
    <citation type="submission" date="2022-05" db="EMBL/GenBank/DDBJ databases">
        <authorList>
            <person name="Jo J.-H."/>
            <person name="Im W.-T."/>
        </authorList>
    </citation>
    <scope>NUCLEOTIDE SEQUENCE</scope>
    <source>
        <strain evidence="8">SE220</strain>
    </source>
</reference>
<keyword evidence="9" id="KW-1185">Reference proteome</keyword>
<protein>
    <recommendedName>
        <fullName evidence="2">histidine kinase</fullName>
        <ecNumber evidence="2">2.7.13.3</ecNumber>
    </recommendedName>
</protein>
<dbReference type="GO" id="GO:0005524">
    <property type="term" value="F:ATP binding"/>
    <property type="evidence" value="ECO:0007669"/>
    <property type="project" value="UniProtKB-KW"/>
</dbReference>
<dbReference type="SUPFAM" id="SSF55874">
    <property type="entry name" value="ATPase domain of HSP90 chaperone/DNA topoisomerase II/histidine kinase"/>
    <property type="match status" value="1"/>
</dbReference>
<evidence type="ECO:0000259" key="7">
    <source>
        <dbReference type="PROSITE" id="PS50109"/>
    </source>
</evidence>
<dbReference type="RefSeq" id="WP_249830741.1">
    <property type="nucleotide sequence ID" value="NZ_JAMGBE010000001.1"/>
</dbReference>
<dbReference type="Pfam" id="PF02518">
    <property type="entry name" value="HATPase_c"/>
    <property type="match status" value="1"/>
</dbReference>
<evidence type="ECO:0000256" key="5">
    <source>
        <dbReference type="ARBA" id="ARBA00022777"/>
    </source>
</evidence>
<evidence type="ECO:0000256" key="4">
    <source>
        <dbReference type="ARBA" id="ARBA00022679"/>
    </source>
</evidence>
<dbReference type="InterPro" id="IPR005467">
    <property type="entry name" value="His_kinase_dom"/>
</dbReference>
<gene>
    <name evidence="8" type="ORF">LZ538_04255</name>
</gene>
<keyword evidence="3" id="KW-0597">Phosphoprotein</keyword>
<dbReference type="CDD" id="cd00075">
    <property type="entry name" value="HATPase"/>
    <property type="match status" value="1"/>
</dbReference>
<feature type="domain" description="Histidine kinase" evidence="7">
    <location>
        <begin position="115"/>
        <end position="334"/>
    </location>
</feature>
<dbReference type="PANTHER" id="PTHR45453">
    <property type="entry name" value="PHOSPHATE REGULON SENSOR PROTEIN PHOR"/>
    <property type="match status" value="1"/>
</dbReference>
<keyword evidence="5" id="KW-0418">Kinase</keyword>
<dbReference type="InterPro" id="IPR004358">
    <property type="entry name" value="Sig_transdc_His_kin-like_C"/>
</dbReference>
<comment type="caution">
    <text evidence="8">The sequence shown here is derived from an EMBL/GenBank/DDBJ whole genome shotgun (WGS) entry which is preliminary data.</text>
</comment>
<dbReference type="EC" id="2.7.13.3" evidence="2"/>
<evidence type="ECO:0000256" key="2">
    <source>
        <dbReference type="ARBA" id="ARBA00012438"/>
    </source>
</evidence>
<evidence type="ECO:0000256" key="6">
    <source>
        <dbReference type="ARBA" id="ARBA00023012"/>
    </source>
</evidence>
<keyword evidence="6" id="KW-0902">Two-component regulatory system</keyword>
<dbReference type="PROSITE" id="PS50109">
    <property type="entry name" value="HIS_KIN"/>
    <property type="match status" value="1"/>
</dbReference>
<dbReference type="SMART" id="SM00388">
    <property type="entry name" value="HisKA"/>
    <property type="match status" value="1"/>
</dbReference>
<dbReference type="InterPro" id="IPR036097">
    <property type="entry name" value="HisK_dim/P_sf"/>
</dbReference>
<dbReference type="Pfam" id="PF00512">
    <property type="entry name" value="HisKA"/>
    <property type="match status" value="1"/>
</dbReference>